<dbReference type="EC" id="2.4.2.9" evidence="4"/>
<dbReference type="Proteomes" id="UP000288929">
    <property type="component" value="Chromosome"/>
</dbReference>
<dbReference type="Pfam" id="PF00156">
    <property type="entry name" value="Pribosyltran"/>
    <property type="match status" value="1"/>
</dbReference>
<dbReference type="InterPro" id="IPR050137">
    <property type="entry name" value="PyrR_bifunctional"/>
</dbReference>
<dbReference type="CDD" id="cd06223">
    <property type="entry name" value="PRTases_typeI"/>
    <property type="match status" value="1"/>
</dbReference>
<keyword evidence="2 4" id="KW-0805">Transcription regulation</keyword>
<dbReference type="SUPFAM" id="SSF53271">
    <property type="entry name" value="PRTase-like"/>
    <property type="match status" value="1"/>
</dbReference>
<gene>
    <name evidence="4 5" type="primary">pyrR</name>
    <name evidence="5" type="ORF">CPELA_05125</name>
</gene>
<dbReference type="InterPro" id="IPR000836">
    <property type="entry name" value="PRTase_dom"/>
</dbReference>
<evidence type="ECO:0000313" key="5">
    <source>
        <dbReference type="EMBL" id="QAU52297.1"/>
    </source>
</evidence>
<name>A0A410W8K8_9CORY</name>
<keyword evidence="4" id="KW-0808">Transferase</keyword>
<keyword evidence="3 4" id="KW-0804">Transcription</keyword>
<dbReference type="NCBIfam" id="NF003547">
    <property type="entry name" value="PRK05205.1-3"/>
    <property type="match status" value="1"/>
</dbReference>
<dbReference type="GO" id="GO:0006355">
    <property type="term" value="P:regulation of DNA-templated transcription"/>
    <property type="evidence" value="ECO:0007669"/>
    <property type="project" value="UniProtKB-UniRule"/>
</dbReference>
<keyword evidence="6" id="KW-1185">Reference proteome</keyword>
<evidence type="ECO:0000256" key="1">
    <source>
        <dbReference type="ARBA" id="ARBA00005565"/>
    </source>
</evidence>
<proteinExistence type="inferred from homology"/>
<reference evidence="5 6" key="1">
    <citation type="submission" date="2019-01" db="EMBL/GenBank/DDBJ databases">
        <authorList>
            <person name="Ruckert C."/>
            <person name="Busche T."/>
            <person name="Kalinowski J."/>
        </authorList>
    </citation>
    <scope>NUCLEOTIDE SEQUENCE [LARGE SCALE GENOMIC DNA]</scope>
    <source>
        <strain evidence="5 6">136/3</strain>
    </source>
</reference>
<evidence type="ECO:0000313" key="6">
    <source>
        <dbReference type="Proteomes" id="UP000288929"/>
    </source>
</evidence>
<dbReference type="GO" id="GO:0004845">
    <property type="term" value="F:uracil phosphoribosyltransferase activity"/>
    <property type="evidence" value="ECO:0007669"/>
    <property type="project" value="UniProtKB-UniRule"/>
</dbReference>
<dbReference type="InterPro" id="IPR023050">
    <property type="entry name" value="PyrR"/>
</dbReference>
<dbReference type="AlphaFoldDB" id="A0A410W8K8"/>
<dbReference type="OrthoDB" id="9802227at2"/>
<dbReference type="PANTHER" id="PTHR11608">
    <property type="entry name" value="BIFUNCTIONAL PROTEIN PYRR"/>
    <property type="match status" value="1"/>
</dbReference>
<dbReference type="RefSeq" id="WP_128889770.1">
    <property type="nucleotide sequence ID" value="NZ_BMCX01000001.1"/>
</dbReference>
<dbReference type="InterPro" id="IPR029057">
    <property type="entry name" value="PRTase-like"/>
</dbReference>
<dbReference type="FunFam" id="3.40.50.2020:FF:000020">
    <property type="entry name" value="Bifunctional protein PyrR"/>
    <property type="match status" value="1"/>
</dbReference>
<dbReference type="NCBIfam" id="NF003549">
    <property type="entry name" value="PRK05205.1-5"/>
    <property type="match status" value="1"/>
</dbReference>
<organism evidence="5 6">
    <name type="scientific">Corynebacterium pelargi</name>
    <dbReference type="NCBI Taxonomy" id="1471400"/>
    <lineage>
        <taxon>Bacteria</taxon>
        <taxon>Bacillati</taxon>
        <taxon>Actinomycetota</taxon>
        <taxon>Actinomycetes</taxon>
        <taxon>Mycobacteriales</taxon>
        <taxon>Corynebacteriaceae</taxon>
        <taxon>Corynebacterium</taxon>
    </lineage>
</organism>
<comment type="catalytic activity">
    <reaction evidence="4">
        <text>UMP + diphosphate = 5-phospho-alpha-D-ribose 1-diphosphate + uracil</text>
        <dbReference type="Rhea" id="RHEA:13017"/>
        <dbReference type="ChEBI" id="CHEBI:17568"/>
        <dbReference type="ChEBI" id="CHEBI:33019"/>
        <dbReference type="ChEBI" id="CHEBI:57865"/>
        <dbReference type="ChEBI" id="CHEBI:58017"/>
        <dbReference type="EC" id="2.4.2.9"/>
    </reaction>
</comment>
<comment type="function">
    <text evidence="4">Regulates the transcription of the pyrimidine nucleotide (pyr) operon in response to exogenous pyrimidines.</text>
</comment>
<protein>
    <recommendedName>
        <fullName evidence="4">Bifunctional protein PyrR</fullName>
    </recommendedName>
    <domain>
        <recommendedName>
            <fullName evidence="4">Pyrimidine operon regulatory protein</fullName>
        </recommendedName>
    </domain>
    <domain>
        <recommendedName>
            <fullName evidence="4">Uracil phosphoribosyltransferase</fullName>
            <shortName evidence="4">UPRTase</shortName>
            <ecNumber evidence="4">2.4.2.9</ecNumber>
        </recommendedName>
    </domain>
</protein>
<sequence length="191" mass="20618">MSEDAQATSTLLSSEDVARTIARIAHQIIEKTALDAEDAAPVLLLGIPSGGVPLAHRLASKIEEFTGVSIPVGSLDITLYRDDLRTKPHRALQPTRIPSVGVDGTTVVLVDDVLFSGRTIRAALDALRDLGRPEMIQLAVLVDRGHRQLPIRADYVGKNLPTARDEDVRVLISDIDGVDAVELYRQGGNTQ</sequence>
<dbReference type="EMBL" id="CP035299">
    <property type="protein sequence ID" value="QAU52297.1"/>
    <property type="molecule type" value="Genomic_DNA"/>
</dbReference>
<comment type="function">
    <text evidence="4">Also displays a weak uracil phosphoribosyltransferase activity which is not physiologically significant.</text>
</comment>
<dbReference type="Gene3D" id="3.40.50.2020">
    <property type="match status" value="1"/>
</dbReference>
<accession>A0A410W8K8</accession>
<keyword evidence="4" id="KW-0328">Glycosyltransferase</keyword>
<evidence type="ECO:0000256" key="2">
    <source>
        <dbReference type="ARBA" id="ARBA00023015"/>
    </source>
</evidence>
<evidence type="ECO:0000256" key="3">
    <source>
        <dbReference type="ARBA" id="ARBA00023163"/>
    </source>
</evidence>
<dbReference type="HAMAP" id="MF_01219">
    <property type="entry name" value="PyrR"/>
    <property type="match status" value="1"/>
</dbReference>
<feature type="short sequence motif" description="PRPP-binding" evidence="4">
    <location>
        <begin position="107"/>
        <end position="119"/>
    </location>
</feature>
<comment type="similarity">
    <text evidence="1 4">Belongs to the purine/pyrimidine phosphoribosyltransferase family. PyrR subfamily.</text>
</comment>
<dbReference type="PANTHER" id="PTHR11608:SF0">
    <property type="entry name" value="BIFUNCTIONAL PROTEIN PYRR"/>
    <property type="match status" value="1"/>
</dbReference>
<evidence type="ECO:0000256" key="4">
    <source>
        <dbReference type="HAMAP-Rule" id="MF_01219"/>
    </source>
</evidence>
<dbReference type="KEGG" id="cpeg:CPELA_05125"/>